<dbReference type="Pfam" id="PF13391">
    <property type="entry name" value="HNH_2"/>
    <property type="match status" value="1"/>
</dbReference>
<evidence type="ECO:0000313" key="4">
    <source>
        <dbReference type="Proteomes" id="UP000464507"/>
    </source>
</evidence>
<gene>
    <name evidence="3" type="ORF">BHD05_04275</name>
</gene>
<evidence type="ECO:0000256" key="1">
    <source>
        <dbReference type="SAM" id="MobiDB-lite"/>
    </source>
</evidence>
<protein>
    <recommendedName>
        <fullName evidence="2">HNH nuclease domain-containing protein</fullName>
    </recommendedName>
</protein>
<dbReference type="InterPro" id="IPR003615">
    <property type="entry name" value="HNH_nuc"/>
</dbReference>
<dbReference type="InterPro" id="IPR003870">
    <property type="entry name" value="DUF222"/>
</dbReference>
<accession>A0A7L5AEW5</accession>
<evidence type="ECO:0000313" key="3">
    <source>
        <dbReference type="EMBL" id="QHO68973.1"/>
    </source>
</evidence>
<evidence type="ECO:0000259" key="2">
    <source>
        <dbReference type="SMART" id="SM00507"/>
    </source>
</evidence>
<dbReference type="CDD" id="cd00085">
    <property type="entry name" value="HNHc"/>
    <property type="match status" value="1"/>
</dbReference>
<dbReference type="Pfam" id="PF02720">
    <property type="entry name" value="DUF222"/>
    <property type="match status" value="1"/>
</dbReference>
<dbReference type="KEGG" id="mant:BHD05_04275"/>
<name>A0A7L5AEW5_9MICO</name>
<sequence length="464" mass="50196">MTTSSDYLIEAQHALDQVLPTDADAALMTEAELLAAIPAVEAIVRQSEVLVAQLAFEVAHRSRRELGHSGLASRQGFVNPESLVRSLTRSGMQEASRSIRVGTMLGESAAAGDEGTPFDEISTAVREGRIGVAAADGIYRALVPVVDEIDPELLRSATATLAHEGESANADDVTRMARGLRDTLDRRGVVDRASFLRAKRSLRRGRVIDGLRRVSLVLDPESDAIITGAIDAAMSPRLGGPRFTDEDDKDRAAGLVDDDRTNEQMALDALTELVRLGVDRDDGTILGSIKPGLRVTISFADLTRAIDDRGREHPETDTGIAWLEGCSEPMPASTARRILCDQGALPIVLGGASEVLDLGRTRRLFSRAQRVALAGKFGGCMFGGCDRPASWCEAHHIDPYDPGGPTDLDNGILLCRRHHMLLHDHGWRIDRAGDGYVLIPPRSVDPERTPRPMPNNLPPWLRAG</sequence>
<dbReference type="Gene3D" id="1.10.30.50">
    <property type="match status" value="1"/>
</dbReference>
<feature type="region of interest" description="Disordered" evidence="1">
    <location>
        <begin position="443"/>
        <end position="464"/>
    </location>
</feature>
<dbReference type="SMART" id="SM00507">
    <property type="entry name" value="HNHc"/>
    <property type="match status" value="1"/>
</dbReference>
<organism evidence="3 4">
    <name type="scientific">Marisediminicola antarctica</name>
    <dbReference type="NCBI Taxonomy" id="674079"/>
    <lineage>
        <taxon>Bacteria</taxon>
        <taxon>Bacillati</taxon>
        <taxon>Actinomycetota</taxon>
        <taxon>Actinomycetes</taxon>
        <taxon>Micrococcales</taxon>
        <taxon>Microbacteriaceae</taxon>
        <taxon>Marisediminicola</taxon>
    </lineage>
</organism>
<reference evidence="3 4" key="1">
    <citation type="submission" date="2016-09" db="EMBL/GenBank/DDBJ databases">
        <title>Complete genome sequence of microbes from the polar regions.</title>
        <authorList>
            <person name="Liao L."/>
            <person name="Chen B."/>
        </authorList>
    </citation>
    <scope>NUCLEOTIDE SEQUENCE [LARGE SCALE GENOMIC DNA]</scope>
    <source>
        <strain evidence="3 4">ZS314</strain>
    </source>
</reference>
<dbReference type="RefSeq" id="WP_161885333.1">
    <property type="nucleotide sequence ID" value="NZ_CP017146.1"/>
</dbReference>
<dbReference type="OrthoDB" id="5177627at2"/>
<dbReference type="EMBL" id="CP017146">
    <property type="protein sequence ID" value="QHO68973.1"/>
    <property type="molecule type" value="Genomic_DNA"/>
</dbReference>
<feature type="domain" description="HNH nuclease" evidence="2">
    <location>
        <begin position="368"/>
        <end position="420"/>
    </location>
</feature>
<dbReference type="Proteomes" id="UP000464507">
    <property type="component" value="Chromosome"/>
</dbReference>
<dbReference type="AlphaFoldDB" id="A0A7L5AEW5"/>
<keyword evidence="4" id="KW-1185">Reference proteome</keyword>
<proteinExistence type="predicted"/>